<dbReference type="RefSeq" id="XP_014668452.1">
    <property type="nucleotide sequence ID" value="XM_014812966.1"/>
</dbReference>
<feature type="transmembrane region" description="Helical" evidence="6">
    <location>
        <begin position="65"/>
        <end position="84"/>
    </location>
</feature>
<comment type="similarity">
    <text evidence="2">Belongs to the TMEM39 family.</text>
</comment>
<accession>A0ABM1E8D1</accession>
<sequence>MFTKTKQLFVDVSLFSLHKCQIYRNLTTLRTSRLMTPAPGGAPLASIVVLPKHAALPTMLTDSCLSFEFTVLTYCLLAVGLQYINLYKTVWWLPHSHTRQALNFYLVDTNLLALIVVVLTKNLVWCFLMQAPVSKRYTVKYWLLQLLKLMVLLVWGSATGYFVYQVSMRYSFVHILYLGYPAMIYVMLFKADGMVYFGLSSAPKIYQGKTGHPQHCCSLSPESIRDEVDQLKSHFNRCMKEILFNSLYCAYYCGFIPCCFTQNTLYYDVWWVLQHTTVLWVSLVVIYAQYYMSPYYCDTLHRAALHLGRWLKVEGRNAHVPYNVWSELQTWPQNALVKHIKGLFKAEALCNAAEPGNSSHTRFYFLYHEPPPFCVTPATEEQPSASVIFLHGIFQTGEKTARAIERALGEPLRFRRARVVYPTAPVGVYTASGGKRCTLWYDRYGRDIDASEMTASVDAQLSRLARIVDDEASAGRRVVVAGFSQGGAMAVHVAYRRCRDAVAGVVALSPFLNRDSAVYAALEGAAGPRPPLLVCHGAADRLIRCEWGEEMHATLSRLGVASEFRSFPDMGHEMSKGELCIVRQWIADRLGEELPSS</sequence>
<comment type="subcellular location">
    <subcellularLocation>
        <location evidence="1">Membrane</location>
        <topology evidence="1">Multi-pass membrane protein</topology>
    </subcellularLocation>
</comment>
<feature type="transmembrane region" description="Helical" evidence="6">
    <location>
        <begin position="269"/>
        <end position="292"/>
    </location>
</feature>
<reference evidence="9" key="1">
    <citation type="submission" date="2025-08" db="UniProtKB">
        <authorList>
            <consortium name="RefSeq"/>
        </authorList>
    </citation>
    <scope>IDENTIFICATION</scope>
</reference>
<keyword evidence="3 6" id="KW-0812">Transmembrane</keyword>
<dbReference type="PANTHER" id="PTHR12995">
    <property type="entry name" value="FI21814P1"/>
    <property type="match status" value="1"/>
</dbReference>
<feature type="transmembrane region" description="Helical" evidence="6">
    <location>
        <begin position="141"/>
        <end position="164"/>
    </location>
</feature>
<feature type="transmembrane region" description="Helical" evidence="6">
    <location>
        <begin position="170"/>
        <end position="189"/>
    </location>
</feature>
<evidence type="ECO:0000256" key="4">
    <source>
        <dbReference type="ARBA" id="ARBA00022989"/>
    </source>
</evidence>
<dbReference type="Pfam" id="PF10271">
    <property type="entry name" value="Tmp39"/>
    <property type="match status" value="1"/>
</dbReference>
<keyword evidence="8" id="KW-1185">Reference proteome</keyword>
<evidence type="ECO:0000313" key="8">
    <source>
        <dbReference type="Proteomes" id="UP000695022"/>
    </source>
</evidence>
<dbReference type="InterPro" id="IPR019397">
    <property type="entry name" value="Uncharacterised_TMEM39"/>
</dbReference>
<dbReference type="GeneID" id="106809766"/>
<keyword evidence="4 6" id="KW-1133">Transmembrane helix</keyword>
<proteinExistence type="inferred from homology"/>
<feature type="transmembrane region" description="Helical" evidence="6">
    <location>
        <begin position="104"/>
        <end position="129"/>
    </location>
</feature>
<evidence type="ECO:0000313" key="9">
    <source>
        <dbReference type="RefSeq" id="XP_014668452.1"/>
    </source>
</evidence>
<evidence type="ECO:0000259" key="7">
    <source>
        <dbReference type="Pfam" id="PF02230"/>
    </source>
</evidence>
<gene>
    <name evidence="9" type="primary">LOC106809766</name>
</gene>
<organism evidence="8 9">
    <name type="scientific">Priapulus caudatus</name>
    <name type="common">Priapulid worm</name>
    <dbReference type="NCBI Taxonomy" id="37621"/>
    <lineage>
        <taxon>Eukaryota</taxon>
        <taxon>Metazoa</taxon>
        <taxon>Ecdysozoa</taxon>
        <taxon>Scalidophora</taxon>
        <taxon>Priapulida</taxon>
        <taxon>Priapulimorpha</taxon>
        <taxon>Priapulimorphida</taxon>
        <taxon>Priapulidae</taxon>
        <taxon>Priapulus</taxon>
    </lineage>
</organism>
<name>A0ABM1E8D1_PRICU</name>
<evidence type="ECO:0000256" key="6">
    <source>
        <dbReference type="SAM" id="Phobius"/>
    </source>
</evidence>
<feature type="transmembrane region" description="Helical" evidence="6">
    <location>
        <begin position="242"/>
        <end position="263"/>
    </location>
</feature>
<dbReference type="InterPro" id="IPR029058">
    <property type="entry name" value="AB_hydrolase_fold"/>
</dbReference>
<protein>
    <submittedName>
        <fullName evidence="9">Transmembrane protein 39A-B-like isoform X1</fullName>
    </submittedName>
</protein>
<evidence type="ECO:0000256" key="3">
    <source>
        <dbReference type="ARBA" id="ARBA00022692"/>
    </source>
</evidence>
<feature type="domain" description="Phospholipase/carboxylesterase/thioesterase" evidence="7">
    <location>
        <begin position="379"/>
        <end position="587"/>
    </location>
</feature>
<evidence type="ECO:0000256" key="1">
    <source>
        <dbReference type="ARBA" id="ARBA00004141"/>
    </source>
</evidence>
<dbReference type="Gene3D" id="3.40.50.1820">
    <property type="entry name" value="alpha/beta hydrolase"/>
    <property type="match status" value="1"/>
</dbReference>
<keyword evidence="5 6" id="KW-0472">Membrane</keyword>
<dbReference type="Proteomes" id="UP000695022">
    <property type="component" value="Unplaced"/>
</dbReference>
<dbReference type="InterPro" id="IPR003140">
    <property type="entry name" value="PLipase/COase/thioEstase"/>
</dbReference>
<evidence type="ECO:0000256" key="2">
    <source>
        <dbReference type="ARBA" id="ARBA00010737"/>
    </source>
</evidence>
<dbReference type="Pfam" id="PF02230">
    <property type="entry name" value="Abhydrolase_2"/>
    <property type="match status" value="1"/>
</dbReference>
<dbReference type="PANTHER" id="PTHR12995:SF4">
    <property type="entry name" value="FI21814P1"/>
    <property type="match status" value="1"/>
</dbReference>
<dbReference type="SUPFAM" id="SSF53474">
    <property type="entry name" value="alpha/beta-Hydrolases"/>
    <property type="match status" value="1"/>
</dbReference>
<evidence type="ECO:0000256" key="5">
    <source>
        <dbReference type="ARBA" id="ARBA00023136"/>
    </source>
</evidence>